<dbReference type="InterPro" id="IPR029039">
    <property type="entry name" value="Flavoprotein-like_sf"/>
</dbReference>
<sequence>MPVIGLLMGNLPQARTTRLLSSLLHAAAPSGTRLVELTPTDLPLHGPYTDAPVPTAALEWKRRLEEVDGLLIITPTHERAIPGTLKHALDWAVAARSSLVDKPVVIAGAAAPRQGSFMALVNLRSVLSDAGALVMRQPERTLTAQASDFSAHGHCHSAELDSQAHELLSAAAGYVAHVVRVGGPGSLPSVPTDPIRAVRAARTPAPRSPADGIPAFSDTASTPDPLAITADPVLGTISMDTTTGAPA</sequence>
<dbReference type="InterPro" id="IPR005025">
    <property type="entry name" value="FMN_Rdtase-like_dom"/>
</dbReference>
<dbReference type="STRING" id="1043493.SAMN05421637_1337"/>
<dbReference type="PANTHER" id="PTHR30543">
    <property type="entry name" value="CHROMATE REDUCTASE"/>
    <property type="match status" value="1"/>
</dbReference>
<feature type="compositionally biased region" description="Low complexity" evidence="1">
    <location>
        <begin position="201"/>
        <end position="210"/>
    </location>
</feature>
<evidence type="ECO:0000313" key="3">
    <source>
        <dbReference type="EMBL" id="SEJ25370.1"/>
    </source>
</evidence>
<reference evidence="4" key="1">
    <citation type="submission" date="2016-10" db="EMBL/GenBank/DDBJ databases">
        <authorList>
            <person name="Varghese N."/>
        </authorList>
    </citation>
    <scope>NUCLEOTIDE SEQUENCE [LARGE SCALE GENOMIC DNA]</scope>
    <source>
        <strain evidence="4">DSM 24868</strain>
    </source>
</reference>
<dbReference type="PANTHER" id="PTHR30543:SF21">
    <property type="entry name" value="NAD(P)H-DEPENDENT FMN REDUCTASE LOT6"/>
    <property type="match status" value="1"/>
</dbReference>
<dbReference type="GO" id="GO:0010181">
    <property type="term" value="F:FMN binding"/>
    <property type="evidence" value="ECO:0007669"/>
    <property type="project" value="TreeGrafter"/>
</dbReference>
<proteinExistence type="predicted"/>
<dbReference type="SUPFAM" id="SSF52218">
    <property type="entry name" value="Flavoproteins"/>
    <property type="match status" value="1"/>
</dbReference>
<gene>
    <name evidence="3" type="ORF">SAMN05421637_1337</name>
</gene>
<evidence type="ECO:0000313" key="4">
    <source>
        <dbReference type="Proteomes" id="UP000183315"/>
    </source>
</evidence>
<dbReference type="eggNOG" id="COG0431">
    <property type="taxonomic scope" value="Bacteria"/>
</dbReference>
<keyword evidence="4" id="KW-1185">Reference proteome</keyword>
<dbReference type="GO" id="GO:0016491">
    <property type="term" value="F:oxidoreductase activity"/>
    <property type="evidence" value="ECO:0007669"/>
    <property type="project" value="InterPro"/>
</dbReference>
<dbReference type="EMBL" id="FNZI01000002">
    <property type="protein sequence ID" value="SEJ25370.1"/>
    <property type="molecule type" value="Genomic_DNA"/>
</dbReference>
<name>A0A1H6XKJ2_9MICO</name>
<accession>A0A1H6XKJ2</accession>
<dbReference type="RefSeq" id="WP_052405702.1">
    <property type="nucleotide sequence ID" value="NZ_BBLU01000005.1"/>
</dbReference>
<dbReference type="OrthoDB" id="9812295at2"/>
<dbReference type="Pfam" id="PF03358">
    <property type="entry name" value="FMN_red"/>
    <property type="match status" value="1"/>
</dbReference>
<evidence type="ECO:0000256" key="1">
    <source>
        <dbReference type="SAM" id="MobiDB-lite"/>
    </source>
</evidence>
<dbReference type="InterPro" id="IPR050712">
    <property type="entry name" value="NAD(P)H-dep_reductase"/>
</dbReference>
<protein>
    <submittedName>
        <fullName evidence="3">Chromate reductase</fullName>
    </submittedName>
</protein>
<dbReference type="AlphaFoldDB" id="A0A1H6XKJ2"/>
<dbReference type="Proteomes" id="UP000183315">
    <property type="component" value="Unassembled WGS sequence"/>
</dbReference>
<organism evidence="3 4">
    <name type="scientific">Demequina mangrovi</name>
    <dbReference type="NCBI Taxonomy" id="1043493"/>
    <lineage>
        <taxon>Bacteria</taxon>
        <taxon>Bacillati</taxon>
        <taxon>Actinomycetota</taxon>
        <taxon>Actinomycetes</taxon>
        <taxon>Micrococcales</taxon>
        <taxon>Demequinaceae</taxon>
        <taxon>Demequina</taxon>
    </lineage>
</organism>
<feature type="domain" description="NADPH-dependent FMN reductase-like" evidence="2">
    <location>
        <begin position="4"/>
        <end position="140"/>
    </location>
</feature>
<feature type="region of interest" description="Disordered" evidence="1">
    <location>
        <begin position="201"/>
        <end position="224"/>
    </location>
</feature>
<evidence type="ECO:0000259" key="2">
    <source>
        <dbReference type="Pfam" id="PF03358"/>
    </source>
</evidence>
<dbReference type="GO" id="GO:0005829">
    <property type="term" value="C:cytosol"/>
    <property type="evidence" value="ECO:0007669"/>
    <property type="project" value="TreeGrafter"/>
</dbReference>
<dbReference type="Gene3D" id="3.40.50.360">
    <property type="match status" value="1"/>
</dbReference>